<keyword evidence="2" id="KW-1185">Reference proteome</keyword>
<sequence length="62" mass="7101">MIKAHLFIKGYSLKNRCNDEHVLLSHPYRAGLETFYPALLILRREQPFSSINALPKDVSNSS</sequence>
<comment type="caution">
    <text evidence="1">The sequence shown here is derived from an EMBL/GenBank/DDBJ whole genome shotgun (WGS) entry which is preliminary data.</text>
</comment>
<evidence type="ECO:0000313" key="2">
    <source>
        <dbReference type="Proteomes" id="UP000321822"/>
    </source>
</evidence>
<gene>
    <name evidence="1" type="ORF">ESZ36_12210</name>
</gene>
<protein>
    <submittedName>
        <fullName evidence="1">Uncharacterized protein</fullName>
    </submittedName>
</protein>
<reference evidence="1 2" key="1">
    <citation type="submission" date="2019-07" db="EMBL/GenBank/DDBJ databases">
        <title>Genomes of sea-ice associated Colwellia species.</title>
        <authorList>
            <person name="Bowman J.P."/>
        </authorList>
    </citation>
    <scope>NUCLEOTIDE SEQUENCE [LARGE SCALE GENOMIC DNA]</scope>
    <source>
        <strain evidence="1 2">ACAM 459</strain>
    </source>
</reference>
<dbReference type="OrthoDB" id="6228388at2"/>
<dbReference type="AlphaFoldDB" id="A0A5C6QGW8"/>
<name>A0A5C6QGW8_9GAMM</name>
<proteinExistence type="predicted"/>
<organism evidence="1 2">
    <name type="scientific">Colwellia demingiae</name>
    <dbReference type="NCBI Taxonomy" id="89401"/>
    <lineage>
        <taxon>Bacteria</taxon>
        <taxon>Pseudomonadati</taxon>
        <taxon>Pseudomonadota</taxon>
        <taxon>Gammaproteobacteria</taxon>
        <taxon>Alteromonadales</taxon>
        <taxon>Colwelliaceae</taxon>
        <taxon>Colwellia</taxon>
    </lineage>
</organism>
<accession>A0A5C6QGW8</accession>
<evidence type="ECO:0000313" key="1">
    <source>
        <dbReference type="EMBL" id="TWX68033.1"/>
    </source>
</evidence>
<dbReference type="Proteomes" id="UP000321822">
    <property type="component" value="Unassembled WGS sequence"/>
</dbReference>
<dbReference type="EMBL" id="VOLT01000005">
    <property type="protein sequence ID" value="TWX68033.1"/>
    <property type="molecule type" value="Genomic_DNA"/>
</dbReference>